<protein>
    <submittedName>
        <fullName evidence="3">GIY-YIG nuclease family protein</fullName>
    </submittedName>
</protein>
<dbReference type="InterPro" id="IPR035901">
    <property type="entry name" value="GIY-YIG_endonuc_sf"/>
</dbReference>
<reference evidence="3 4" key="1">
    <citation type="submission" date="2019-02" db="EMBL/GenBank/DDBJ databases">
        <title>Genome sequence of the sea-ice species Brumimicrobium glaciale.</title>
        <authorList>
            <person name="Bowman J.P."/>
        </authorList>
    </citation>
    <scope>NUCLEOTIDE SEQUENCE [LARGE SCALE GENOMIC DNA]</scope>
    <source>
        <strain evidence="3 4">IC156</strain>
    </source>
</reference>
<dbReference type="Pfam" id="PF01541">
    <property type="entry name" value="GIY-YIG"/>
    <property type="match status" value="1"/>
</dbReference>
<evidence type="ECO:0000259" key="2">
    <source>
        <dbReference type="PROSITE" id="PS50164"/>
    </source>
</evidence>
<name>A0A4Q4KJN7_9FLAO</name>
<proteinExistence type="inferred from homology"/>
<comment type="similarity">
    <text evidence="1">Belongs to the UPF0213 family.</text>
</comment>
<dbReference type="InterPro" id="IPR000305">
    <property type="entry name" value="GIY-YIG_endonuc"/>
</dbReference>
<dbReference type="Proteomes" id="UP000293952">
    <property type="component" value="Unassembled WGS sequence"/>
</dbReference>
<dbReference type="InterPro" id="IPR050190">
    <property type="entry name" value="UPF0213_domain"/>
</dbReference>
<dbReference type="PROSITE" id="PS50164">
    <property type="entry name" value="GIY_YIG"/>
    <property type="match status" value="1"/>
</dbReference>
<dbReference type="AlphaFoldDB" id="A0A4Q4KJN7"/>
<dbReference type="PANTHER" id="PTHR34477:SF5">
    <property type="entry name" value="BSL5627 PROTEIN"/>
    <property type="match status" value="1"/>
</dbReference>
<organism evidence="3 4">
    <name type="scientific">Brumimicrobium glaciale</name>
    <dbReference type="NCBI Taxonomy" id="200475"/>
    <lineage>
        <taxon>Bacteria</taxon>
        <taxon>Pseudomonadati</taxon>
        <taxon>Bacteroidota</taxon>
        <taxon>Flavobacteriia</taxon>
        <taxon>Flavobacteriales</taxon>
        <taxon>Crocinitomicaceae</taxon>
        <taxon>Brumimicrobium</taxon>
    </lineage>
</organism>
<dbReference type="Gene3D" id="3.40.1440.10">
    <property type="entry name" value="GIY-YIG endonuclease"/>
    <property type="match status" value="1"/>
</dbReference>
<accession>A0A4Q4KJN7</accession>
<dbReference type="RefSeq" id="WP_130093932.1">
    <property type="nucleotide sequence ID" value="NZ_SETE01000004.1"/>
</dbReference>
<feature type="domain" description="GIY-YIG" evidence="2">
    <location>
        <begin position="5"/>
        <end position="81"/>
    </location>
</feature>
<dbReference type="SMART" id="SM00465">
    <property type="entry name" value="GIYc"/>
    <property type="match status" value="1"/>
</dbReference>
<evidence type="ECO:0000313" key="3">
    <source>
        <dbReference type="EMBL" id="RYM33472.1"/>
    </source>
</evidence>
<gene>
    <name evidence="3" type="ORF">ERX46_11065</name>
</gene>
<dbReference type="PANTHER" id="PTHR34477">
    <property type="entry name" value="UPF0213 PROTEIN YHBQ"/>
    <property type="match status" value="1"/>
</dbReference>
<keyword evidence="4" id="KW-1185">Reference proteome</keyword>
<dbReference type="EMBL" id="SETE01000004">
    <property type="protein sequence ID" value="RYM33472.1"/>
    <property type="molecule type" value="Genomic_DNA"/>
</dbReference>
<evidence type="ECO:0000313" key="4">
    <source>
        <dbReference type="Proteomes" id="UP000293952"/>
    </source>
</evidence>
<comment type="caution">
    <text evidence="3">The sequence shown here is derived from an EMBL/GenBank/DDBJ whole genome shotgun (WGS) entry which is preliminary data.</text>
</comment>
<dbReference type="SUPFAM" id="SSF82771">
    <property type="entry name" value="GIY-YIG endonuclease"/>
    <property type="match status" value="1"/>
</dbReference>
<dbReference type="CDD" id="cd10448">
    <property type="entry name" value="GIY-YIG_unchar_3"/>
    <property type="match status" value="1"/>
</dbReference>
<evidence type="ECO:0000256" key="1">
    <source>
        <dbReference type="ARBA" id="ARBA00007435"/>
    </source>
</evidence>
<dbReference type="OrthoDB" id="9807770at2"/>
<sequence length="100" mass="12074">MKTTKLYFTYMLSNYSNKLLYVGSSSNLSQRVHRHKIGYFEGHTKKYNINRLIYFETYTSIDEAIKREQQIKSYNRSKKNKLINKVNPQWRELEAPLNNF</sequence>